<evidence type="ECO:0000256" key="3">
    <source>
        <dbReference type="PROSITE-ProRule" id="PRU00267"/>
    </source>
</evidence>
<evidence type="ECO:0000256" key="1">
    <source>
        <dbReference type="ARBA" id="ARBA00023125"/>
    </source>
</evidence>
<dbReference type="Pfam" id="PF00505">
    <property type="entry name" value="HMG_box"/>
    <property type="match status" value="1"/>
</dbReference>
<dbReference type="PANTHER" id="PTHR45789">
    <property type="entry name" value="FI18025P1"/>
    <property type="match status" value="1"/>
</dbReference>
<evidence type="ECO:0000256" key="2">
    <source>
        <dbReference type="ARBA" id="ARBA00023242"/>
    </source>
</evidence>
<dbReference type="InterPro" id="IPR036910">
    <property type="entry name" value="HMG_box_dom_sf"/>
</dbReference>
<reference evidence="6" key="1">
    <citation type="submission" date="2019-10" db="EMBL/GenBank/DDBJ databases">
        <authorList>
            <person name="Nor Muhammad N."/>
        </authorList>
    </citation>
    <scope>NUCLEOTIDE SEQUENCE</scope>
</reference>
<dbReference type="InterPro" id="IPR009071">
    <property type="entry name" value="HMG_box_dom"/>
</dbReference>
<dbReference type="InterPro" id="IPR051356">
    <property type="entry name" value="SOX/SOX-like_TF"/>
</dbReference>
<feature type="DNA-binding region" description="HMG box" evidence="3">
    <location>
        <begin position="112"/>
        <end position="180"/>
    </location>
</feature>
<proteinExistence type="predicted"/>
<gene>
    <name evidence="6" type="primary">I1RRX7</name>
</gene>
<dbReference type="EMBL" id="LR726855">
    <property type="protein sequence ID" value="VWO98288.1"/>
    <property type="molecule type" value="Genomic_DNA"/>
</dbReference>
<evidence type="ECO:0000256" key="4">
    <source>
        <dbReference type="SAM" id="MobiDB-lite"/>
    </source>
</evidence>
<dbReference type="Gene3D" id="1.10.30.10">
    <property type="entry name" value="High mobility group box domain"/>
    <property type="match status" value="1"/>
</dbReference>
<dbReference type="CDD" id="cd01389">
    <property type="entry name" value="HMG-box_ROX1-like"/>
    <property type="match status" value="1"/>
</dbReference>
<keyword evidence="2 3" id="KW-0539">Nucleus</keyword>
<accession>A0A5K1JYY2</accession>
<feature type="region of interest" description="Disordered" evidence="4">
    <location>
        <begin position="172"/>
        <end position="201"/>
    </location>
</feature>
<evidence type="ECO:0000313" key="6">
    <source>
        <dbReference type="EMBL" id="VWO98288.1"/>
    </source>
</evidence>
<dbReference type="SUPFAM" id="SSF47095">
    <property type="entry name" value="HMG-box"/>
    <property type="match status" value="1"/>
</dbReference>
<feature type="compositionally biased region" description="Pro residues" evidence="4">
    <location>
        <begin position="52"/>
        <end position="64"/>
    </location>
</feature>
<protein>
    <submittedName>
        <fullName evidence="6">N/A</fullName>
    </submittedName>
</protein>
<evidence type="ECO:0000259" key="5">
    <source>
        <dbReference type="PROSITE" id="PS50118"/>
    </source>
</evidence>
<keyword evidence="1 3" id="KW-0238">DNA-binding</keyword>
<sequence length="499" mass="53938">MVRSTSQTASGRARARLARSPGSPSAQFSVIADRLPAGSAVPLGWHITPSPFTSPSPSPSPCPSSPESSVSSSCTSASSRASSPASSRSSSPLSHKSRSSCSRRSQKDPSHVSRPLNAFIIFRKKKCPEIRAEGVERDNRIISRIVGGIWKKMSDVEKAPFRAEARRLADAHKAAHPNYRFSPQPRAEPKKRRNVKRRDEVTRQRVAAIAQAALEGVSMKDAAADFDAQNIQEPVLVGLEKDPSDQYTTGVFDIKAWVPPRPAREVEEKPFRSPLLPPSSLDDLSGLANLTISGGDASSPLSPLDLSVKQIQTPAYDYLPQPQMPAYAVHPSQPRGALALGDTYEADMAPSTAFYAQDAYSSQMAYGQVFSHDSHGCVAPAHQPQFVFAQHVPSPDVAVFGQAPLTLPFDSHYDVNAHAISSSSVQHVQPGAELGHTWPYVPVPSNDFQGFQPQEMTAFASHMQMQAFVAPMDGLSLNSSNAWPGAPYAHNGQMAMQNW</sequence>
<dbReference type="GO" id="GO:0000981">
    <property type="term" value="F:DNA-binding transcription factor activity, RNA polymerase II-specific"/>
    <property type="evidence" value="ECO:0007669"/>
    <property type="project" value="TreeGrafter"/>
</dbReference>
<feature type="compositionally biased region" description="Low complexity" evidence="4">
    <location>
        <begin position="65"/>
        <end position="103"/>
    </location>
</feature>
<dbReference type="AlphaFoldDB" id="A0A5K1JYY2"/>
<dbReference type="GO" id="GO:0000978">
    <property type="term" value="F:RNA polymerase II cis-regulatory region sequence-specific DNA binding"/>
    <property type="evidence" value="ECO:0007669"/>
    <property type="project" value="TreeGrafter"/>
</dbReference>
<dbReference type="PANTHER" id="PTHR45789:SF2">
    <property type="entry name" value="FI18025P1"/>
    <property type="match status" value="1"/>
</dbReference>
<dbReference type="SMART" id="SM00398">
    <property type="entry name" value="HMG"/>
    <property type="match status" value="1"/>
</dbReference>
<dbReference type="GO" id="GO:0005634">
    <property type="term" value="C:nucleus"/>
    <property type="evidence" value="ECO:0007669"/>
    <property type="project" value="UniProtKB-UniRule"/>
</dbReference>
<feature type="region of interest" description="Disordered" evidence="4">
    <location>
        <begin position="1"/>
        <end position="112"/>
    </location>
</feature>
<dbReference type="PROSITE" id="PS50118">
    <property type="entry name" value="HMG_BOX_2"/>
    <property type="match status" value="1"/>
</dbReference>
<name>A0A5K1JYY2_9APHY</name>
<feature type="domain" description="HMG box" evidence="5">
    <location>
        <begin position="112"/>
        <end position="180"/>
    </location>
</feature>
<organism evidence="6">
    <name type="scientific">Ganoderma boninense</name>
    <dbReference type="NCBI Taxonomy" id="34458"/>
    <lineage>
        <taxon>Eukaryota</taxon>
        <taxon>Fungi</taxon>
        <taxon>Dikarya</taxon>
        <taxon>Basidiomycota</taxon>
        <taxon>Agaricomycotina</taxon>
        <taxon>Agaricomycetes</taxon>
        <taxon>Polyporales</taxon>
        <taxon>Polyporaceae</taxon>
        <taxon>Ganoderma</taxon>
    </lineage>
</organism>